<accession>A0ABS7VKT5</accession>
<dbReference type="EMBL" id="JAIRBM010000004">
    <property type="protein sequence ID" value="MBZ6076143.1"/>
    <property type="molecule type" value="Genomic_DNA"/>
</dbReference>
<dbReference type="Proteomes" id="UP000704176">
    <property type="component" value="Unassembled WGS sequence"/>
</dbReference>
<name>A0ABS7VKT5_9HYPH</name>
<proteinExistence type="predicted"/>
<comment type="caution">
    <text evidence="1">The sequence shown here is derived from an EMBL/GenBank/DDBJ whole genome shotgun (WGS) entry which is preliminary data.</text>
</comment>
<reference evidence="1 2" key="1">
    <citation type="submission" date="2021-09" db="EMBL/GenBank/DDBJ databases">
        <title>The complete genome sequence of a new microorganism.</title>
        <authorList>
            <person name="Zi Z."/>
        </authorList>
    </citation>
    <scope>NUCLEOTIDE SEQUENCE [LARGE SCALE GENOMIC DNA]</scope>
    <source>
        <strain evidence="1 2">WGZ8</strain>
    </source>
</reference>
<evidence type="ECO:0000313" key="1">
    <source>
        <dbReference type="EMBL" id="MBZ6076143.1"/>
    </source>
</evidence>
<dbReference type="Pfam" id="PF13376">
    <property type="entry name" value="OmdA"/>
    <property type="match status" value="1"/>
</dbReference>
<sequence length="196" mass="21467">MSIHKGLPVLSFASQTEWDDWLVAHGVGSSGIWIKFAKKSSGVASVGKPEAIATAIAHGWIDGQLDRFDERFWLIRFTPRGPKSKWSQNNVDTAEKLIAAGRMKPAGLARIEAAKADGRWNAAYASQSRIEVPADLAAALDAQPAAKAFFATLKGANRYAVLYRIHDAKTEKTRTARIEKFVSMLAEGRTVYPPKN</sequence>
<organism evidence="1 2">
    <name type="scientific">Microvirga puerhi</name>
    <dbReference type="NCBI Taxonomy" id="2876078"/>
    <lineage>
        <taxon>Bacteria</taxon>
        <taxon>Pseudomonadati</taxon>
        <taxon>Pseudomonadota</taxon>
        <taxon>Alphaproteobacteria</taxon>
        <taxon>Hyphomicrobiales</taxon>
        <taxon>Methylobacteriaceae</taxon>
        <taxon>Microvirga</taxon>
    </lineage>
</organism>
<gene>
    <name evidence="1" type="ORF">K9B37_07545</name>
</gene>
<evidence type="ECO:0000313" key="2">
    <source>
        <dbReference type="Proteomes" id="UP000704176"/>
    </source>
</evidence>
<keyword evidence="2" id="KW-1185">Reference proteome</keyword>
<protein>
    <submittedName>
        <fullName evidence="1">YdeI/OmpD-associated family protein</fullName>
    </submittedName>
</protein>
<dbReference type="RefSeq" id="WP_224312451.1">
    <property type="nucleotide sequence ID" value="NZ_JAIRBM010000004.1"/>
</dbReference>